<feature type="transmembrane region" description="Helical" evidence="6">
    <location>
        <begin position="50"/>
        <end position="77"/>
    </location>
</feature>
<organism evidence="8 9">
    <name type="scientific">Candidatus Fimicola merdigallinarum</name>
    <dbReference type="NCBI Taxonomy" id="2840819"/>
    <lineage>
        <taxon>Bacteria</taxon>
        <taxon>Bacillati</taxon>
        <taxon>Bacillota</taxon>
        <taxon>Clostridia</taxon>
        <taxon>Lachnospirales</taxon>
        <taxon>Lachnospiraceae</taxon>
        <taxon>Lachnospiraceae incertae sedis</taxon>
        <taxon>Candidatus Fimicola</taxon>
    </lineage>
</organism>
<keyword evidence="5 6" id="KW-0472">Membrane</keyword>
<evidence type="ECO:0000256" key="4">
    <source>
        <dbReference type="ARBA" id="ARBA00022989"/>
    </source>
</evidence>
<dbReference type="Proteomes" id="UP000823611">
    <property type="component" value="Unassembled WGS sequence"/>
</dbReference>
<dbReference type="AlphaFoldDB" id="A0A9D9H4Q6"/>
<reference evidence="8" key="1">
    <citation type="submission" date="2020-10" db="EMBL/GenBank/DDBJ databases">
        <authorList>
            <person name="Gilroy R."/>
        </authorList>
    </citation>
    <scope>NUCLEOTIDE SEQUENCE</scope>
    <source>
        <strain evidence="8">F6-4510</strain>
    </source>
</reference>
<dbReference type="CDD" id="cd16380">
    <property type="entry name" value="YitT_C"/>
    <property type="match status" value="1"/>
</dbReference>
<evidence type="ECO:0000313" key="9">
    <source>
        <dbReference type="Proteomes" id="UP000823611"/>
    </source>
</evidence>
<reference evidence="8" key="2">
    <citation type="journal article" date="2021" name="PeerJ">
        <title>Extensive microbial diversity within the chicken gut microbiome revealed by metagenomics and culture.</title>
        <authorList>
            <person name="Gilroy R."/>
            <person name="Ravi A."/>
            <person name="Getino M."/>
            <person name="Pursley I."/>
            <person name="Horton D.L."/>
            <person name="Alikhan N.F."/>
            <person name="Baker D."/>
            <person name="Gharbi K."/>
            <person name="Hall N."/>
            <person name="Watson M."/>
            <person name="Adriaenssens E.M."/>
            <person name="Foster-Nyarko E."/>
            <person name="Jarju S."/>
            <person name="Secka A."/>
            <person name="Antonio M."/>
            <person name="Oren A."/>
            <person name="Chaudhuri R.R."/>
            <person name="La Ragione R."/>
            <person name="Hildebrand F."/>
            <person name="Pallen M.J."/>
        </authorList>
    </citation>
    <scope>NUCLEOTIDE SEQUENCE</scope>
    <source>
        <strain evidence="8">F6-4510</strain>
    </source>
</reference>
<dbReference type="Pfam" id="PF10035">
    <property type="entry name" value="DUF2179"/>
    <property type="match status" value="1"/>
</dbReference>
<dbReference type="InterPro" id="IPR051461">
    <property type="entry name" value="UPF0750_membrane"/>
</dbReference>
<sequence length="289" mass="31704">MILNDKRQLFDFFIVVVGTFILAVSVVVFFDANNLVLGGVSGLSIVIKEVFYMFFSFKLPLSLISLFINVPLLILAYFVMGKEFLGKTVFSTLLFSLFLEVASFLPVYKGELMLSSVYGGVMLGVGSGLILRGGATSGGSDLLAYIIHKYKGHIAISKILFVIDALVISMGLFVFGVENSMYAVISVYICSKVIDGIIEGVGFAKAVFIVSDKSDDIAKELMENQKRGVTALKGKGMYTGKDKDVLLCVFSKKEISDVKRRVMEIDENAFIMVTDIREVLGEGFVSYKP</sequence>
<comment type="caution">
    <text evidence="8">The sequence shown here is derived from an EMBL/GenBank/DDBJ whole genome shotgun (WGS) entry which is preliminary data.</text>
</comment>
<feature type="transmembrane region" description="Helical" evidence="6">
    <location>
        <begin position="159"/>
        <end position="177"/>
    </location>
</feature>
<evidence type="ECO:0000256" key="1">
    <source>
        <dbReference type="ARBA" id="ARBA00004651"/>
    </source>
</evidence>
<proteinExistence type="predicted"/>
<dbReference type="EMBL" id="JADIMX010000105">
    <property type="protein sequence ID" value="MBO8434753.1"/>
    <property type="molecule type" value="Genomic_DNA"/>
</dbReference>
<dbReference type="PIRSF" id="PIRSF006483">
    <property type="entry name" value="Membrane_protein_YitT"/>
    <property type="match status" value="1"/>
</dbReference>
<dbReference type="Gene3D" id="3.30.70.120">
    <property type="match status" value="1"/>
</dbReference>
<feature type="transmembrane region" description="Helical" evidence="6">
    <location>
        <begin position="89"/>
        <end position="108"/>
    </location>
</feature>
<dbReference type="PANTHER" id="PTHR33545">
    <property type="entry name" value="UPF0750 MEMBRANE PROTEIN YITT-RELATED"/>
    <property type="match status" value="1"/>
</dbReference>
<evidence type="ECO:0000256" key="2">
    <source>
        <dbReference type="ARBA" id="ARBA00022475"/>
    </source>
</evidence>
<gene>
    <name evidence="8" type="ORF">IAC55_05465</name>
</gene>
<accession>A0A9D9H4Q6</accession>
<comment type="subcellular location">
    <subcellularLocation>
        <location evidence="1">Cell membrane</location>
        <topology evidence="1">Multi-pass membrane protein</topology>
    </subcellularLocation>
</comment>
<dbReference type="GO" id="GO:0005886">
    <property type="term" value="C:plasma membrane"/>
    <property type="evidence" value="ECO:0007669"/>
    <property type="project" value="UniProtKB-SubCell"/>
</dbReference>
<dbReference type="InterPro" id="IPR003740">
    <property type="entry name" value="YitT"/>
</dbReference>
<dbReference type="InterPro" id="IPR019264">
    <property type="entry name" value="DUF2179"/>
</dbReference>
<evidence type="ECO:0000256" key="5">
    <source>
        <dbReference type="ARBA" id="ARBA00023136"/>
    </source>
</evidence>
<dbReference type="InterPro" id="IPR015867">
    <property type="entry name" value="N-reg_PII/ATP_PRibTrfase_C"/>
</dbReference>
<keyword evidence="3 6" id="KW-0812">Transmembrane</keyword>
<name>A0A9D9H4Q6_9FIRM</name>
<protein>
    <submittedName>
        <fullName evidence="8">YitT family protein</fullName>
    </submittedName>
</protein>
<evidence type="ECO:0000256" key="6">
    <source>
        <dbReference type="SAM" id="Phobius"/>
    </source>
</evidence>
<feature type="domain" description="DUF2179" evidence="7">
    <location>
        <begin position="227"/>
        <end position="281"/>
    </location>
</feature>
<evidence type="ECO:0000256" key="3">
    <source>
        <dbReference type="ARBA" id="ARBA00022692"/>
    </source>
</evidence>
<feature type="transmembrane region" description="Helical" evidence="6">
    <location>
        <begin position="12"/>
        <end position="30"/>
    </location>
</feature>
<dbReference type="PANTHER" id="PTHR33545:SF10">
    <property type="entry name" value="UPF0750 MEMBRANE PROTEIN YPJC"/>
    <property type="match status" value="1"/>
</dbReference>
<keyword evidence="2" id="KW-1003">Cell membrane</keyword>
<evidence type="ECO:0000313" key="8">
    <source>
        <dbReference type="EMBL" id="MBO8434753.1"/>
    </source>
</evidence>
<feature type="transmembrane region" description="Helical" evidence="6">
    <location>
        <begin position="120"/>
        <end position="147"/>
    </location>
</feature>
<dbReference type="Pfam" id="PF02588">
    <property type="entry name" value="YitT_membrane"/>
    <property type="match status" value="1"/>
</dbReference>
<evidence type="ECO:0000259" key="7">
    <source>
        <dbReference type="Pfam" id="PF10035"/>
    </source>
</evidence>
<keyword evidence="4 6" id="KW-1133">Transmembrane helix</keyword>